<evidence type="ECO:0000256" key="2">
    <source>
        <dbReference type="SAM" id="Phobius"/>
    </source>
</evidence>
<protein>
    <submittedName>
        <fullName evidence="4">Acyltransferase family protein</fullName>
        <ecNumber evidence="4">2.3.-.-</ecNumber>
    </submittedName>
</protein>
<feature type="domain" description="Acyltransferase 3" evidence="3">
    <location>
        <begin position="25"/>
        <end position="366"/>
    </location>
</feature>
<keyword evidence="2" id="KW-0472">Membrane</keyword>
<keyword evidence="2" id="KW-0812">Transmembrane</keyword>
<feature type="transmembrane region" description="Helical" evidence="2">
    <location>
        <begin position="100"/>
        <end position="119"/>
    </location>
</feature>
<dbReference type="GO" id="GO:0016747">
    <property type="term" value="F:acyltransferase activity, transferring groups other than amino-acyl groups"/>
    <property type="evidence" value="ECO:0007669"/>
    <property type="project" value="InterPro"/>
</dbReference>
<evidence type="ECO:0000259" key="3">
    <source>
        <dbReference type="Pfam" id="PF01757"/>
    </source>
</evidence>
<gene>
    <name evidence="4" type="ORF">AB2U05_19425</name>
</gene>
<reference evidence="4" key="1">
    <citation type="submission" date="2024-07" db="EMBL/GenBank/DDBJ databases">
        <authorList>
            <person name="Yu S.T."/>
        </authorList>
    </citation>
    <scope>NUCLEOTIDE SEQUENCE</scope>
    <source>
        <strain evidence="4">Y1</strain>
    </source>
</reference>
<sequence>MRPRSLLRSRGTLAELFSGRANSFGLLRLLLASSVVVSHVYPLAWGHLDPLWEKSGQQTDIGKMAVIGFFVLSGFMITGSGRRSTIGRYSWHRALRILPGLWGSLVISTLVIMPLLYRWQHHTLNGFWNDPNGPKTYLLGTWNTSLTGGWDVSGVIHEGIRRGTNFDGSVNGALWSLKYEILCYIVVGLLAAGGVLLRARRFVPLAAVALWVLILNDWIEAPGWRGIPGDMGSGINLPGLGSLSIHFIVHLGFVFLIGATFQLYRERIPINDALALASAVAFLATLRWGGVFVIGYPAFAYLLLWLAIRLPGPFQRIGRKRDYSYGIYIYGFTVEQALAMLGYAKYGKLGFLACALAGTVVLAALSWHLIESPVMKLKDWTPGPIRRLKARKAAPAAAQDTAQDTAGAPTERREAEAVRPPTVSA</sequence>
<dbReference type="EC" id="2.3.-.-" evidence="4"/>
<proteinExistence type="predicted"/>
<feature type="transmembrane region" description="Helical" evidence="2">
    <location>
        <begin position="21"/>
        <end position="41"/>
    </location>
</feature>
<feature type="transmembrane region" description="Helical" evidence="2">
    <location>
        <begin position="349"/>
        <end position="370"/>
    </location>
</feature>
<keyword evidence="2" id="KW-1133">Transmembrane helix</keyword>
<dbReference type="AlphaFoldDB" id="A0AB39TMR1"/>
<organism evidence="4">
    <name type="scientific">Streptomyces sp. Y1</name>
    <dbReference type="NCBI Taxonomy" id="3238634"/>
    <lineage>
        <taxon>Bacteria</taxon>
        <taxon>Bacillati</taxon>
        <taxon>Actinomycetota</taxon>
        <taxon>Actinomycetes</taxon>
        <taxon>Kitasatosporales</taxon>
        <taxon>Streptomycetaceae</taxon>
        <taxon>Streptomyces</taxon>
    </lineage>
</organism>
<evidence type="ECO:0000256" key="1">
    <source>
        <dbReference type="SAM" id="MobiDB-lite"/>
    </source>
</evidence>
<dbReference type="EMBL" id="CP163445">
    <property type="protein sequence ID" value="XDQ80480.1"/>
    <property type="molecule type" value="Genomic_DNA"/>
</dbReference>
<dbReference type="RefSeq" id="WP_369183845.1">
    <property type="nucleotide sequence ID" value="NZ_CP163445.1"/>
</dbReference>
<feature type="transmembrane region" description="Helical" evidence="2">
    <location>
        <begin position="202"/>
        <end position="219"/>
    </location>
</feature>
<feature type="transmembrane region" description="Helical" evidence="2">
    <location>
        <begin position="239"/>
        <end position="261"/>
    </location>
</feature>
<feature type="compositionally biased region" description="Low complexity" evidence="1">
    <location>
        <begin position="393"/>
        <end position="409"/>
    </location>
</feature>
<feature type="transmembrane region" description="Helical" evidence="2">
    <location>
        <begin position="179"/>
        <end position="197"/>
    </location>
</feature>
<keyword evidence="4" id="KW-0808">Transferase</keyword>
<dbReference type="PANTHER" id="PTHR23028">
    <property type="entry name" value="ACETYLTRANSFERASE"/>
    <property type="match status" value="1"/>
</dbReference>
<feature type="region of interest" description="Disordered" evidence="1">
    <location>
        <begin position="389"/>
        <end position="425"/>
    </location>
</feature>
<feature type="transmembrane region" description="Helical" evidence="2">
    <location>
        <begin position="323"/>
        <end position="343"/>
    </location>
</feature>
<keyword evidence="4" id="KW-0012">Acyltransferase</keyword>
<name>A0AB39TMR1_9ACTN</name>
<feature type="transmembrane region" description="Helical" evidence="2">
    <location>
        <begin position="61"/>
        <end position="79"/>
    </location>
</feature>
<dbReference type="InterPro" id="IPR050879">
    <property type="entry name" value="Acyltransferase_3"/>
</dbReference>
<feature type="transmembrane region" description="Helical" evidence="2">
    <location>
        <begin position="292"/>
        <end position="311"/>
    </location>
</feature>
<evidence type="ECO:0000313" key="4">
    <source>
        <dbReference type="EMBL" id="XDQ80480.1"/>
    </source>
</evidence>
<accession>A0AB39TMR1</accession>
<dbReference type="InterPro" id="IPR002656">
    <property type="entry name" value="Acyl_transf_3_dom"/>
</dbReference>
<dbReference type="Pfam" id="PF01757">
    <property type="entry name" value="Acyl_transf_3"/>
    <property type="match status" value="1"/>
</dbReference>